<name>A0A6M8B6H2_9CYAN</name>
<protein>
    <submittedName>
        <fullName evidence="1">DUF29 domain-containing protein</fullName>
    </submittedName>
</protein>
<organism evidence="1 2">
    <name type="scientific">Thermoleptolyngbya sichuanensis A183</name>
    <dbReference type="NCBI Taxonomy" id="2737172"/>
    <lineage>
        <taxon>Bacteria</taxon>
        <taxon>Bacillati</taxon>
        <taxon>Cyanobacteriota</taxon>
        <taxon>Cyanophyceae</taxon>
        <taxon>Oculatellales</taxon>
        <taxon>Oculatellaceae</taxon>
        <taxon>Thermoleptolyngbya</taxon>
        <taxon>Thermoleptolyngbya sichuanensis</taxon>
    </lineage>
</organism>
<dbReference type="Gene3D" id="1.20.1220.20">
    <property type="entry name" value="Uncharcterised protein PF01724"/>
    <property type="match status" value="1"/>
</dbReference>
<accession>A0A6M8B6H2</accession>
<dbReference type="AlphaFoldDB" id="A0A6M8B6H2"/>
<dbReference type="Proteomes" id="UP000505210">
    <property type="component" value="Chromosome"/>
</dbReference>
<gene>
    <name evidence="1" type="ORF">HPC62_05520</name>
</gene>
<dbReference type="EMBL" id="CP053661">
    <property type="protein sequence ID" value="QKD81722.1"/>
    <property type="molecule type" value="Genomic_DNA"/>
</dbReference>
<dbReference type="PANTHER" id="PTHR34235:SF4">
    <property type="entry name" value="SLR0291 PROTEIN"/>
    <property type="match status" value="1"/>
</dbReference>
<dbReference type="KEGG" id="theu:HPC62_05520"/>
<evidence type="ECO:0000313" key="2">
    <source>
        <dbReference type="Proteomes" id="UP000505210"/>
    </source>
</evidence>
<proteinExistence type="predicted"/>
<reference evidence="1 2" key="1">
    <citation type="submission" date="2020-05" db="EMBL/GenBank/DDBJ databases">
        <title>Complete genome sequence of of a novel Thermoleptolyngbya strain isolated from hot springs of Ganzi, Sichuan China.</title>
        <authorList>
            <person name="Tang J."/>
            <person name="Daroch M."/>
            <person name="Li L."/>
            <person name="Waleron K."/>
            <person name="Waleron M."/>
            <person name="Waleron M."/>
        </authorList>
    </citation>
    <scope>NUCLEOTIDE SEQUENCE [LARGE SCALE GENOMIC DNA]</scope>
    <source>
        <strain evidence="1 2">PKUAC-SCTA183</strain>
    </source>
</reference>
<keyword evidence="2" id="KW-1185">Reference proteome</keyword>
<dbReference type="InterPro" id="IPR002636">
    <property type="entry name" value="DUF29"/>
</dbReference>
<dbReference type="PANTHER" id="PTHR34235">
    <property type="entry name" value="SLR1203 PROTEIN-RELATED"/>
    <property type="match status" value="1"/>
</dbReference>
<dbReference type="RefSeq" id="WP_172354114.1">
    <property type="nucleotide sequence ID" value="NZ_CP053661.1"/>
</dbReference>
<dbReference type="Pfam" id="PF01724">
    <property type="entry name" value="DUF29"/>
    <property type="match status" value="1"/>
</dbReference>
<evidence type="ECO:0000313" key="1">
    <source>
        <dbReference type="EMBL" id="QKD81722.1"/>
    </source>
</evidence>
<sequence length="159" mass="18397">MAEFPAKATLYDQDFCLWIDETAAHLRAGEFGTVDWEHLIEEVEALAKRDRRELESRLRVLLSHLLKRVYVKSPEDYRGWENPIKEQRSEIQLLLKDSPSLKGYLTEIFEASWRYAAGQVKDDYPDVALPAHCPFPPELEPLLMQKFWLANPPGQNAGD</sequence>